<dbReference type="InterPro" id="IPR013852">
    <property type="entry name" value="Transl_elong_P/YeiP_CS"/>
</dbReference>
<protein>
    <recommendedName>
        <fullName evidence="2 3">Elongation factor P-like protein</fullName>
    </recommendedName>
</protein>
<dbReference type="Pfam" id="PF09285">
    <property type="entry name" value="Elong-fact-P_C"/>
    <property type="match status" value="1"/>
</dbReference>
<dbReference type="PANTHER" id="PTHR30053">
    <property type="entry name" value="ELONGATION FACTOR P"/>
    <property type="match status" value="1"/>
</dbReference>
<dbReference type="Pfam" id="PF01132">
    <property type="entry name" value="EFP"/>
    <property type="match status" value="1"/>
</dbReference>
<dbReference type="KEGG" id="eln:NRG857_11025"/>
<dbReference type="EMBL" id="CP001855">
    <property type="protein sequence ID" value="ADR27618.1"/>
    <property type="molecule type" value="Genomic_DNA"/>
</dbReference>
<dbReference type="Gene3D" id="2.40.50.140">
    <property type="entry name" value="Nucleic acid-binding proteins"/>
    <property type="match status" value="2"/>
</dbReference>
<dbReference type="PROSITE" id="PS01275">
    <property type="entry name" value="EFP"/>
    <property type="match status" value="1"/>
</dbReference>
<dbReference type="InterPro" id="IPR020599">
    <property type="entry name" value="Transl_elong_fac_P/YeiP"/>
</dbReference>
<dbReference type="Proteomes" id="UP000008614">
    <property type="component" value="Chromosome"/>
</dbReference>
<dbReference type="GO" id="GO:0005829">
    <property type="term" value="C:cytosol"/>
    <property type="evidence" value="ECO:0007669"/>
    <property type="project" value="UniProtKB-ARBA"/>
</dbReference>
<name>A0A0H3EM33_ECO8N</name>
<evidence type="ECO:0000259" key="4">
    <source>
        <dbReference type="SMART" id="SM00841"/>
    </source>
</evidence>
<evidence type="ECO:0000259" key="5">
    <source>
        <dbReference type="SMART" id="SM01185"/>
    </source>
</evidence>
<evidence type="ECO:0000313" key="6">
    <source>
        <dbReference type="EMBL" id="ADR27618.1"/>
    </source>
</evidence>
<dbReference type="SUPFAM" id="SSF50104">
    <property type="entry name" value="Translation proteins SH3-like domain"/>
    <property type="match status" value="1"/>
</dbReference>
<dbReference type="InterPro" id="IPR013185">
    <property type="entry name" value="Transl_elong_KOW-like"/>
</dbReference>
<evidence type="ECO:0000313" key="7">
    <source>
        <dbReference type="Proteomes" id="UP000008614"/>
    </source>
</evidence>
<gene>
    <name evidence="3" type="primary">yeiP</name>
    <name evidence="6" type="ordered locus">NRG857_11025</name>
</gene>
<dbReference type="NCBIfam" id="NF001810">
    <property type="entry name" value="PRK00529.1"/>
    <property type="match status" value="1"/>
</dbReference>
<dbReference type="CDD" id="cd04470">
    <property type="entry name" value="S1_EF-P_repeat_1"/>
    <property type="match status" value="1"/>
</dbReference>
<dbReference type="InterPro" id="IPR014722">
    <property type="entry name" value="Rib_uL2_dom2"/>
</dbReference>
<dbReference type="FunFam" id="2.40.50.140:FF:000004">
    <property type="entry name" value="Elongation factor P"/>
    <property type="match status" value="1"/>
</dbReference>
<dbReference type="FunFam" id="2.30.30.30:FF:000011">
    <property type="entry name" value="Elongation factor P-like protein"/>
    <property type="match status" value="1"/>
</dbReference>
<keyword evidence="6" id="KW-0251">Elongation factor</keyword>
<dbReference type="AlphaFoldDB" id="A0A0H3EM33"/>
<dbReference type="InterPro" id="IPR001059">
    <property type="entry name" value="Transl_elong_P/YeiP_cen"/>
</dbReference>
<dbReference type="NCBIfam" id="TIGR02178">
    <property type="entry name" value="yeiP"/>
    <property type="match status" value="1"/>
</dbReference>
<evidence type="ECO:0000256" key="2">
    <source>
        <dbReference type="ARBA" id="ARBA00068892"/>
    </source>
</evidence>
<dbReference type="SUPFAM" id="SSF50249">
    <property type="entry name" value="Nucleic acid-binding proteins"/>
    <property type="match status" value="2"/>
</dbReference>
<dbReference type="InterPro" id="IPR008991">
    <property type="entry name" value="Translation_prot_SH3-like_sf"/>
</dbReference>
<comment type="similarity">
    <text evidence="1 3">Belongs to the elongation factor P family.</text>
</comment>
<reference evidence="6 7" key="1">
    <citation type="journal article" date="2010" name="BMC Genomics">
        <title>Genome sequence of adherent-invasive Escherichia coli and comparative genomic analysis with other E. coli pathotypes.</title>
        <authorList>
            <person name="Nash J.H."/>
            <person name="Villegas A."/>
            <person name="Kropinski A.M."/>
            <person name="Aguilar-Valenzuela R."/>
            <person name="Konczy P."/>
            <person name="Mascarenhas M."/>
            <person name="Ziebell K."/>
            <person name="Torres A.G."/>
            <person name="Karmali M.A."/>
            <person name="Coombes B.K."/>
        </authorList>
    </citation>
    <scope>NUCLEOTIDE SEQUENCE [LARGE SCALE GENOMIC DNA]</scope>
    <source>
        <strain evidence="7">NRG 857C / AIEC</strain>
    </source>
</reference>
<dbReference type="InterPro" id="IPR012340">
    <property type="entry name" value="NA-bd_OB-fold"/>
</dbReference>
<dbReference type="SMART" id="SM01185">
    <property type="entry name" value="EFP"/>
    <property type="match status" value="1"/>
</dbReference>
<dbReference type="CDD" id="cd05794">
    <property type="entry name" value="S1_EF-P_repeat_2"/>
    <property type="match status" value="1"/>
</dbReference>
<sequence>MQGVLAGLPSGIPGIGLEIEGAVQHAPQPGRHSIRCSLKVNHRIDERAQYHLFCTSKSANTTCPKGPSRVLCRDIFDIFDYRNFSMPRANEIKKGMVLNYNGKLLLVKDIDIQSPTARGAATLYKMRFSDVRTGLKVEERFKGDDIVDTVTLTRRYVDFSYVDGNEYVFMDKEDYTPYTFTKDQIEEELLFMPEGGMPDMQVLTWDGQLLALELPQTVDLEIVETAPGIKGASASARNKPATLSTGLVIQVPEYLSPGEKIRIHIEERRYMGRAD</sequence>
<organism evidence="6 7">
    <name type="scientific">Escherichia coli O83:H1 (strain NRG 857C / AIEC)</name>
    <dbReference type="NCBI Taxonomy" id="685038"/>
    <lineage>
        <taxon>Bacteria</taxon>
        <taxon>Pseudomonadati</taxon>
        <taxon>Pseudomonadota</taxon>
        <taxon>Gammaproteobacteria</taxon>
        <taxon>Enterobacterales</taxon>
        <taxon>Enterobacteriaceae</taxon>
        <taxon>Escherichia</taxon>
    </lineage>
</organism>
<dbReference type="HAMAP" id="MF_00646">
    <property type="entry name" value="EFP"/>
    <property type="match status" value="1"/>
</dbReference>
<evidence type="ECO:0000256" key="3">
    <source>
        <dbReference type="HAMAP-Rule" id="MF_00646"/>
    </source>
</evidence>
<proteinExistence type="inferred from homology"/>
<dbReference type="NCBIfam" id="NF003392">
    <property type="entry name" value="PRK04542.1"/>
    <property type="match status" value="1"/>
</dbReference>
<dbReference type="GO" id="GO:0003746">
    <property type="term" value="F:translation elongation factor activity"/>
    <property type="evidence" value="ECO:0007669"/>
    <property type="project" value="UniProtKB-UniRule"/>
</dbReference>
<evidence type="ECO:0000256" key="1">
    <source>
        <dbReference type="ARBA" id="ARBA00009479"/>
    </source>
</evidence>
<dbReference type="HOGENOM" id="CLU_074944_2_0_6"/>
<dbReference type="FunFam" id="2.40.50.140:FF:000053">
    <property type="entry name" value="Elongation factor P-like protein"/>
    <property type="match status" value="1"/>
</dbReference>
<dbReference type="Gene3D" id="2.30.30.30">
    <property type="match status" value="1"/>
</dbReference>
<accession>A0A0H3EM33</accession>
<dbReference type="PANTHER" id="PTHR30053:SF14">
    <property type="entry name" value="TRANSLATION ELONGATION FACTOR KOW-LIKE DOMAIN-CONTAINING PROTEIN"/>
    <property type="match status" value="1"/>
</dbReference>
<dbReference type="SMART" id="SM00841">
    <property type="entry name" value="Elong-fact-P_C"/>
    <property type="match status" value="1"/>
</dbReference>
<keyword evidence="6" id="KW-0648">Protein biosynthesis</keyword>
<dbReference type="Pfam" id="PF08207">
    <property type="entry name" value="EFP_N"/>
    <property type="match status" value="1"/>
</dbReference>
<dbReference type="GO" id="GO:0043043">
    <property type="term" value="P:peptide biosynthetic process"/>
    <property type="evidence" value="ECO:0007669"/>
    <property type="project" value="InterPro"/>
</dbReference>
<keyword evidence="7" id="KW-1185">Reference proteome</keyword>
<dbReference type="PATRIC" id="fig|685038.3.peg.2233"/>
<feature type="domain" description="Translation elongation factor P/YeiP central" evidence="5">
    <location>
        <begin position="154"/>
        <end position="210"/>
    </location>
</feature>
<dbReference type="InterPro" id="IPR011897">
    <property type="entry name" value="Transl_elong_p-like_YeiP"/>
</dbReference>
<dbReference type="InterPro" id="IPR015365">
    <property type="entry name" value="Elong-fact-P_C"/>
</dbReference>
<feature type="domain" description="Elongation factor P C-terminal" evidence="4">
    <location>
        <begin position="218"/>
        <end position="273"/>
    </location>
</feature>